<evidence type="ECO:0000313" key="1">
    <source>
        <dbReference type="EMBL" id="SFK51247.1"/>
    </source>
</evidence>
<dbReference type="Gene3D" id="1.10.490.110">
    <property type="entry name" value="Uncharacterized conserved protein DUF2267"/>
    <property type="match status" value="2"/>
</dbReference>
<protein>
    <submittedName>
        <fullName evidence="1">Uncharacterized conserved protein, DUF2267 family</fullName>
    </submittedName>
</protein>
<dbReference type="InterPro" id="IPR038282">
    <property type="entry name" value="DUF2267_sf"/>
</dbReference>
<gene>
    <name evidence="1" type="ORF">SAMN04488085_10271</name>
</gene>
<name>A0A1I4A551_9ACTN</name>
<dbReference type="InterPro" id="IPR018727">
    <property type="entry name" value="DUF2267"/>
</dbReference>
<dbReference type="Proteomes" id="UP000199152">
    <property type="component" value="Unassembled WGS sequence"/>
</dbReference>
<sequence>MQTFERFRTAVRLGTGWDRRTADHGAQSVLVTLFERITGGQAADVAQQLSPPDGFLPQPLMERSRPAERFGVEEFLRRVAEREHVDTEAARLLTSTVLNALGLVIPHKEWKDTVAQLPTEFEQLWSIPWRPRHPLQSAADLLDPVGARSGLSTDEARRVADAVLHILAECLSVTVAGELAQRLPDDLRAPLEQGLAHRSAPLPFTPENFLKLLAVRLGTDPQSARERARAVLQVLVEEIDDSVLADLLAELPADFDDLLVPTPSRAGSV</sequence>
<proteinExistence type="predicted"/>
<evidence type="ECO:0000313" key="2">
    <source>
        <dbReference type="Proteomes" id="UP000199152"/>
    </source>
</evidence>
<dbReference type="Pfam" id="PF10025">
    <property type="entry name" value="DUF2267"/>
    <property type="match status" value="2"/>
</dbReference>
<organism evidence="1 2">
    <name type="scientific">Geodermatophilus ruber</name>
    <dbReference type="NCBI Taxonomy" id="504800"/>
    <lineage>
        <taxon>Bacteria</taxon>
        <taxon>Bacillati</taxon>
        <taxon>Actinomycetota</taxon>
        <taxon>Actinomycetes</taxon>
        <taxon>Geodermatophilales</taxon>
        <taxon>Geodermatophilaceae</taxon>
        <taxon>Geodermatophilus</taxon>
    </lineage>
</organism>
<keyword evidence="2" id="KW-1185">Reference proteome</keyword>
<dbReference type="AlphaFoldDB" id="A0A1I4A551"/>
<dbReference type="STRING" id="504800.SAMN04488085_10271"/>
<reference evidence="1 2" key="1">
    <citation type="submission" date="2016-10" db="EMBL/GenBank/DDBJ databases">
        <authorList>
            <person name="de Groot N.N."/>
        </authorList>
    </citation>
    <scope>NUCLEOTIDE SEQUENCE [LARGE SCALE GENOMIC DNA]</scope>
    <source>
        <strain evidence="1 2">DSM 45317</strain>
    </source>
</reference>
<dbReference type="InParanoid" id="A0A1I4A551"/>
<dbReference type="OrthoDB" id="952780at2"/>
<dbReference type="EMBL" id="FOSW01000002">
    <property type="protein sequence ID" value="SFK51247.1"/>
    <property type="molecule type" value="Genomic_DNA"/>
</dbReference>
<dbReference type="RefSeq" id="WP_091321185.1">
    <property type="nucleotide sequence ID" value="NZ_FOSW01000002.1"/>
</dbReference>
<accession>A0A1I4A551</accession>